<comment type="caution">
    <text evidence="2">The sequence shown here is derived from an EMBL/GenBank/DDBJ whole genome shotgun (WGS) entry which is preliminary data.</text>
</comment>
<evidence type="ECO:0000313" key="2">
    <source>
        <dbReference type="EMBL" id="GIJ33409.1"/>
    </source>
</evidence>
<dbReference type="EMBL" id="BOPD01000014">
    <property type="protein sequence ID" value="GIJ33409.1"/>
    <property type="molecule type" value="Genomic_DNA"/>
</dbReference>
<keyword evidence="1" id="KW-0812">Transmembrane</keyword>
<organism evidence="2 3">
    <name type="scientific">Micromonospora sediminimaris</name>
    <dbReference type="NCBI Taxonomy" id="547162"/>
    <lineage>
        <taxon>Bacteria</taxon>
        <taxon>Bacillati</taxon>
        <taxon>Actinomycetota</taxon>
        <taxon>Actinomycetes</taxon>
        <taxon>Micromonosporales</taxon>
        <taxon>Micromonosporaceae</taxon>
        <taxon>Micromonospora</taxon>
    </lineage>
</organism>
<keyword evidence="1" id="KW-1133">Transmembrane helix</keyword>
<reference evidence="2" key="1">
    <citation type="submission" date="2021-01" db="EMBL/GenBank/DDBJ databases">
        <title>Whole genome shotgun sequence of Verrucosispora sediminis NBRC 107745.</title>
        <authorList>
            <person name="Komaki H."/>
            <person name="Tamura T."/>
        </authorList>
    </citation>
    <scope>NUCLEOTIDE SEQUENCE</scope>
    <source>
        <strain evidence="2">NBRC 107745</strain>
    </source>
</reference>
<keyword evidence="3" id="KW-1185">Reference proteome</keyword>
<gene>
    <name evidence="2" type="ORF">Vse01_25570</name>
</gene>
<name>A0A9W5XJY5_9ACTN</name>
<feature type="transmembrane region" description="Helical" evidence="1">
    <location>
        <begin position="39"/>
        <end position="60"/>
    </location>
</feature>
<evidence type="ECO:0000256" key="1">
    <source>
        <dbReference type="SAM" id="Phobius"/>
    </source>
</evidence>
<evidence type="ECO:0000313" key="3">
    <source>
        <dbReference type="Proteomes" id="UP000607311"/>
    </source>
</evidence>
<sequence>MMDLHDRLDRIAGPVAEPSAAEADADLARGRRALRRRRSARALGTSAFAVVALAVAVTIGTQAGPTATTPDDAPAEAVATRLVAYEGEQPQGFTIDKVPAGWEIQGGTTSELTIAPKNAADKNPLAFIGKIAIMLQSASDRSTPTGTQLEVGGKPGVLNTADGTQGGKNLWVQQPDGVWLLVQIWDARGWTQQDIIEFADGIHVQPGAERIAG</sequence>
<protein>
    <recommendedName>
        <fullName evidence="4">DUF4245 domain-containing protein</fullName>
    </recommendedName>
</protein>
<keyword evidence="1" id="KW-0472">Membrane</keyword>
<accession>A0A9W5XJY5</accession>
<dbReference type="AlphaFoldDB" id="A0A9W5XJY5"/>
<evidence type="ECO:0008006" key="4">
    <source>
        <dbReference type="Google" id="ProtNLM"/>
    </source>
</evidence>
<proteinExistence type="predicted"/>
<dbReference type="Proteomes" id="UP000607311">
    <property type="component" value="Unassembled WGS sequence"/>
</dbReference>